<gene>
    <name evidence="2" type="ORF">Pcinc_044366</name>
</gene>
<dbReference type="EMBL" id="JAWQEG010009302">
    <property type="protein sequence ID" value="KAK3848858.1"/>
    <property type="molecule type" value="Genomic_DNA"/>
</dbReference>
<feature type="non-terminal residue" evidence="2">
    <location>
        <position position="54"/>
    </location>
</feature>
<comment type="caution">
    <text evidence="2">The sequence shown here is derived from an EMBL/GenBank/DDBJ whole genome shotgun (WGS) entry which is preliminary data.</text>
</comment>
<protein>
    <submittedName>
        <fullName evidence="2">Uncharacterized protein</fullName>
    </submittedName>
</protein>
<name>A0AAE1BF20_PETCI</name>
<accession>A0AAE1BF20</accession>
<keyword evidence="3" id="KW-1185">Reference proteome</keyword>
<evidence type="ECO:0000313" key="2">
    <source>
        <dbReference type="EMBL" id="KAK3848858.1"/>
    </source>
</evidence>
<evidence type="ECO:0000256" key="1">
    <source>
        <dbReference type="SAM" id="MobiDB-lite"/>
    </source>
</evidence>
<sequence length="54" mass="5652">MQGSEVSDVPAASSQEYVTHSPFTSAECSPRIMHSGVATAARSDGEAVIKREEG</sequence>
<reference evidence="2" key="1">
    <citation type="submission" date="2023-10" db="EMBL/GenBank/DDBJ databases">
        <title>Genome assemblies of two species of porcelain crab, Petrolisthes cinctipes and Petrolisthes manimaculis (Anomura: Porcellanidae).</title>
        <authorList>
            <person name="Angst P."/>
        </authorList>
    </citation>
    <scope>NUCLEOTIDE SEQUENCE</scope>
    <source>
        <strain evidence="2">PB745_01</strain>
        <tissue evidence="2">Gill</tissue>
    </source>
</reference>
<evidence type="ECO:0000313" key="3">
    <source>
        <dbReference type="Proteomes" id="UP001286313"/>
    </source>
</evidence>
<dbReference type="Proteomes" id="UP001286313">
    <property type="component" value="Unassembled WGS sequence"/>
</dbReference>
<feature type="region of interest" description="Disordered" evidence="1">
    <location>
        <begin position="1"/>
        <end position="27"/>
    </location>
</feature>
<feature type="compositionally biased region" description="Polar residues" evidence="1">
    <location>
        <begin position="12"/>
        <end position="27"/>
    </location>
</feature>
<proteinExistence type="predicted"/>
<organism evidence="2 3">
    <name type="scientific">Petrolisthes cinctipes</name>
    <name type="common">Flat porcelain crab</name>
    <dbReference type="NCBI Taxonomy" id="88211"/>
    <lineage>
        <taxon>Eukaryota</taxon>
        <taxon>Metazoa</taxon>
        <taxon>Ecdysozoa</taxon>
        <taxon>Arthropoda</taxon>
        <taxon>Crustacea</taxon>
        <taxon>Multicrustacea</taxon>
        <taxon>Malacostraca</taxon>
        <taxon>Eumalacostraca</taxon>
        <taxon>Eucarida</taxon>
        <taxon>Decapoda</taxon>
        <taxon>Pleocyemata</taxon>
        <taxon>Anomura</taxon>
        <taxon>Galatheoidea</taxon>
        <taxon>Porcellanidae</taxon>
        <taxon>Petrolisthes</taxon>
    </lineage>
</organism>
<dbReference type="AlphaFoldDB" id="A0AAE1BF20"/>